<evidence type="ECO:0000313" key="2">
    <source>
        <dbReference type="Proteomes" id="UP001144352"/>
    </source>
</evidence>
<keyword evidence="2" id="KW-1185">Reference proteome</keyword>
<organism evidence="1 2">
    <name type="scientific">Geobacter hydrogenophilus</name>
    <dbReference type="NCBI Taxonomy" id="40983"/>
    <lineage>
        <taxon>Bacteria</taxon>
        <taxon>Pseudomonadati</taxon>
        <taxon>Thermodesulfobacteriota</taxon>
        <taxon>Desulfuromonadia</taxon>
        <taxon>Geobacterales</taxon>
        <taxon>Geobacteraceae</taxon>
        <taxon>Geobacter</taxon>
    </lineage>
</organism>
<comment type="caution">
    <text evidence="1">The sequence shown here is derived from an EMBL/GenBank/DDBJ whole genome shotgun (WGS) entry which is preliminary data.</text>
</comment>
<proteinExistence type="predicted"/>
<dbReference type="PANTHER" id="PTHR45947">
    <property type="entry name" value="SULFOQUINOVOSYL TRANSFERASE SQD2"/>
    <property type="match status" value="1"/>
</dbReference>
<gene>
    <name evidence="1" type="ORF">GHYDROH2_08760</name>
</gene>
<sequence>MTILEKIAGRIGLMTASLVPLRNSSGLFFFFPFFHVGGAERVHAEIVACFAEERPWVFFAKRSCNDAFRSLFARGGRLFNLWWLLKYSYPVSAGVLAGIINRHGHPVVFGCNSLFFYKMIPFLEPHVRVVDLIHAFGGGAEEFSRPVVGRLDARVIITGATRDDMAAQYERDGIPFEFLERVVLIENQVPIPSAFPPKGEDVCLRAIFVGRGSEEKRVRLVGRIASACRAQGLPVSVTLVGDVSAGLDDADLPSCHLTGEVTDAEALAAIYDQADLLLLTSSREGFPLVVMEAMAHGVVPLCTRVGGIPAHVRHGENGMLVESGSEEQIVNDFVACIGRLCRDTALRQRLAREAYVWAAANFGAERFCRSYRALLLGERGSEAPCPR</sequence>
<dbReference type="Gene3D" id="3.40.50.2000">
    <property type="entry name" value="Glycogen Phosphorylase B"/>
    <property type="match status" value="1"/>
</dbReference>
<dbReference type="GO" id="GO:0016758">
    <property type="term" value="F:hexosyltransferase activity"/>
    <property type="evidence" value="ECO:0007669"/>
    <property type="project" value="TreeGrafter"/>
</dbReference>
<dbReference type="PANTHER" id="PTHR45947:SF3">
    <property type="entry name" value="SULFOQUINOVOSYL TRANSFERASE SQD2"/>
    <property type="match status" value="1"/>
</dbReference>
<evidence type="ECO:0008006" key="3">
    <source>
        <dbReference type="Google" id="ProtNLM"/>
    </source>
</evidence>
<dbReference type="SUPFAM" id="SSF53756">
    <property type="entry name" value="UDP-Glycosyltransferase/glycogen phosphorylase"/>
    <property type="match status" value="1"/>
</dbReference>
<protein>
    <recommendedName>
        <fullName evidence="3">Glycosyl transferase family 1 domain-containing protein</fullName>
    </recommendedName>
</protein>
<accession>A0A9W6FYV9</accession>
<reference evidence="1" key="1">
    <citation type="submission" date="2022-12" db="EMBL/GenBank/DDBJ databases">
        <title>Reference genome sequencing for broad-spectrum identification of bacterial and archaeal isolates by mass spectrometry.</title>
        <authorList>
            <person name="Sekiguchi Y."/>
            <person name="Tourlousse D.M."/>
        </authorList>
    </citation>
    <scope>NUCLEOTIDE SEQUENCE</scope>
    <source>
        <strain evidence="1">H2</strain>
    </source>
</reference>
<dbReference type="Proteomes" id="UP001144352">
    <property type="component" value="Unassembled WGS sequence"/>
</dbReference>
<dbReference type="EMBL" id="BSDS01000001">
    <property type="protein sequence ID" value="GLI37375.1"/>
    <property type="molecule type" value="Genomic_DNA"/>
</dbReference>
<name>A0A9W6FYV9_9BACT</name>
<dbReference type="AlphaFoldDB" id="A0A9W6FYV9"/>
<dbReference type="Pfam" id="PF13692">
    <property type="entry name" value="Glyco_trans_1_4"/>
    <property type="match status" value="1"/>
</dbReference>
<evidence type="ECO:0000313" key="1">
    <source>
        <dbReference type="EMBL" id="GLI37375.1"/>
    </source>
</evidence>
<dbReference type="InterPro" id="IPR050194">
    <property type="entry name" value="Glycosyltransferase_grp1"/>
</dbReference>
<dbReference type="CDD" id="cd03801">
    <property type="entry name" value="GT4_PimA-like"/>
    <property type="match status" value="1"/>
</dbReference>
<dbReference type="RefSeq" id="WP_214186962.1">
    <property type="nucleotide sequence ID" value="NZ_BSDS01000001.1"/>
</dbReference>